<dbReference type="STRING" id="869213.GCA_000517085_02847"/>
<evidence type="ECO:0008006" key="4">
    <source>
        <dbReference type="Google" id="ProtNLM"/>
    </source>
</evidence>
<dbReference type="OrthoDB" id="1489995at2"/>
<keyword evidence="1" id="KW-1133">Transmembrane helix</keyword>
<feature type="transmembrane region" description="Helical" evidence="1">
    <location>
        <begin position="82"/>
        <end position="99"/>
    </location>
</feature>
<protein>
    <recommendedName>
        <fullName evidence="4">DUF998 domain-containing protein</fullName>
    </recommendedName>
</protein>
<feature type="transmembrane region" description="Helical" evidence="1">
    <location>
        <begin position="58"/>
        <end position="76"/>
    </location>
</feature>
<feature type="transmembrane region" description="Helical" evidence="1">
    <location>
        <begin position="12"/>
        <end position="38"/>
    </location>
</feature>
<proteinExistence type="predicted"/>
<dbReference type="Proteomes" id="UP000019402">
    <property type="component" value="Unassembled WGS sequence"/>
</dbReference>
<keyword evidence="1" id="KW-0812">Transmembrane</keyword>
<evidence type="ECO:0000256" key="1">
    <source>
        <dbReference type="SAM" id="Phobius"/>
    </source>
</evidence>
<keyword evidence="1" id="KW-0472">Membrane</keyword>
<feature type="transmembrane region" description="Helical" evidence="1">
    <location>
        <begin position="111"/>
        <end position="130"/>
    </location>
</feature>
<evidence type="ECO:0000313" key="2">
    <source>
        <dbReference type="EMBL" id="GAF05507.1"/>
    </source>
</evidence>
<dbReference type="EMBL" id="BAMD01000091">
    <property type="protein sequence ID" value="GAF05507.1"/>
    <property type="molecule type" value="Genomic_DNA"/>
</dbReference>
<dbReference type="AlphaFoldDB" id="W7YAU0"/>
<gene>
    <name evidence="2" type="ORF">JCM21142_104244</name>
</gene>
<evidence type="ECO:0000313" key="3">
    <source>
        <dbReference type="Proteomes" id="UP000019402"/>
    </source>
</evidence>
<sequence length="161" mass="18105">MIASNNERLEPYLTPLIVVLSLIAFSTWIIAPVSNLFLRFNTYGQLLLDKKEKLSSNFVAASLCLFICGLLLYFLLGDERMLTIAVFGFAMMLPLGTMFSPSKNKYGLRMYTIALAVVGFVAIVQTFLIGEIFNSTTVVFVFGFVGFQWVANYMLIKEDNH</sequence>
<organism evidence="2 3">
    <name type="scientific">Saccharicrinis fermentans DSM 9555 = JCM 21142</name>
    <dbReference type="NCBI Taxonomy" id="869213"/>
    <lineage>
        <taxon>Bacteria</taxon>
        <taxon>Pseudomonadati</taxon>
        <taxon>Bacteroidota</taxon>
        <taxon>Bacteroidia</taxon>
        <taxon>Marinilabiliales</taxon>
        <taxon>Marinilabiliaceae</taxon>
        <taxon>Saccharicrinis</taxon>
    </lineage>
</organism>
<feature type="transmembrane region" description="Helical" evidence="1">
    <location>
        <begin position="136"/>
        <end position="156"/>
    </location>
</feature>
<keyword evidence="3" id="KW-1185">Reference proteome</keyword>
<dbReference type="eggNOG" id="COG0457">
    <property type="taxonomic scope" value="Bacteria"/>
</dbReference>
<accession>W7YAU0</accession>
<name>W7YAU0_9BACT</name>
<reference evidence="2 3" key="1">
    <citation type="journal article" date="2014" name="Genome Announc.">
        <title>Draft Genome Sequence of Cytophaga fermentans JCM 21142T, a Facultative Anaerobe Isolated from Marine Mud.</title>
        <authorList>
            <person name="Starns D."/>
            <person name="Oshima K."/>
            <person name="Suda W."/>
            <person name="Iino T."/>
            <person name="Yuki M."/>
            <person name="Inoue J."/>
            <person name="Kitamura K."/>
            <person name="Iida T."/>
            <person name="Darby A."/>
            <person name="Hattori M."/>
            <person name="Ohkuma M."/>
        </authorList>
    </citation>
    <scope>NUCLEOTIDE SEQUENCE [LARGE SCALE GENOMIC DNA]</scope>
    <source>
        <strain evidence="2 3">JCM 21142</strain>
    </source>
</reference>
<comment type="caution">
    <text evidence="2">The sequence shown here is derived from an EMBL/GenBank/DDBJ whole genome shotgun (WGS) entry which is preliminary data.</text>
</comment>